<dbReference type="Proteomes" id="UP000294847">
    <property type="component" value="Chromosome 3"/>
</dbReference>
<protein>
    <submittedName>
        <fullName evidence="1">Uncharacterized protein</fullName>
    </submittedName>
</protein>
<dbReference type="AlphaFoldDB" id="A0A4P7NBA0"/>
<proteinExistence type="predicted"/>
<sequence length="59" mass="6550">LSSSFQRKLGISLSRIQNVNRTPAPQACGNATQLRRMELLGSHRTQEKAGVIQCEMHIS</sequence>
<reference evidence="1 2" key="1">
    <citation type="journal article" date="2019" name="Mol. Biol. Evol.">
        <title>Blast fungal genomes show frequent chromosomal changes, gene gains and losses, and effector gene turnover.</title>
        <authorList>
            <person name="Gomez Luciano L.B."/>
            <person name="Jason Tsai I."/>
            <person name="Chuma I."/>
            <person name="Tosa Y."/>
            <person name="Chen Y.H."/>
            <person name="Li J.Y."/>
            <person name="Li M.Y."/>
            <person name="Jade Lu M.Y."/>
            <person name="Nakayashiki H."/>
            <person name="Li W.H."/>
        </authorList>
    </citation>
    <scope>NUCLEOTIDE SEQUENCE [LARGE SCALE GENOMIC DNA]</scope>
    <source>
        <strain evidence="1">MZ5-1-6</strain>
    </source>
</reference>
<evidence type="ECO:0000313" key="1">
    <source>
        <dbReference type="EMBL" id="QBZ59903.1"/>
    </source>
</evidence>
<name>A0A4P7NBA0_PYROR</name>
<organism evidence="1 2">
    <name type="scientific">Pyricularia oryzae</name>
    <name type="common">Rice blast fungus</name>
    <name type="synonym">Magnaporthe oryzae</name>
    <dbReference type="NCBI Taxonomy" id="318829"/>
    <lineage>
        <taxon>Eukaryota</taxon>
        <taxon>Fungi</taxon>
        <taxon>Dikarya</taxon>
        <taxon>Ascomycota</taxon>
        <taxon>Pezizomycotina</taxon>
        <taxon>Sordariomycetes</taxon>
        <taxon>Sordariomycetidae</taxon>
        <taxon>Magnaporthales</taxon>
        <taxon>Pyriculariaceae</taxon>
        <taxon>Pyricularia</taxon>
    </lineage>
</organism>
<evidence type="ECO:0000313" key="2">
    <source>
        <dbReference type="Proteomes" id="UP000294847"/>
    </source>
</evidence>
<feature type="non-terminal residue" evidence="1">
    <location>
        <position position="1"/>
    </location>
</feature>
<dbReference type="EMBL" id="CP034206">
    <property type="protein sequence ID" value="QBZ59903.1"/>
    <property type="molecule type" value="Genomic_DNA"/>
</dbReference>
<gene>
    <name evidence="1" type="ORF">PoMZ_04871</name>
</gene>
<accession>A0A4P7NBA0</accession>